<dbReference type="Pfam" id="PF14305">
    <property type="entry name" value="ATPgrasp_TupA"/>
    <property type="match status" value="1"/>
</dbReference>
<dbReference type="InterPro" id="IPR029465">
    <property type="entry name" value="ATPgrasp_TupA"/>
</dbReference>
<name>A0ABM7VUN2_9ENTR</name>
<sequence>MNKLNYILKYAEYLIRKSRVFVTTDLYFHTAALNKLSERPSNLMKPVTLSEKICHRLVFDRNPLYTLLADKLAVREYVHARTKRVKTIPLIGVYHSVEDIDFSQLPERFVLKCNHDSGSAVICTDKGRFEPAKALNKLKLALNKNMYYTTREWQYKSITPVILCEEYIDIFSGTVKKQTPEMLRIHCFHGVACFVEADFTDENGNEYINVYDRSWKLQPFQMEYPNTPDAVEEPTLFYNAIIAAQELAGEIDYGRVDLMLQGDEIYFSEITLSPRRGKLKITPASWNVKLGEMWDLTLCKNRLN</sequence>
<keyword evidence="2" id="KW-1185">Reference proteome</keyword>
<protein>
    <recommendedName>
        <fullName evidence="3">Teichuronopeptide biosynthesis TupA-like protein</fullName>
    </recommendedName>
</protein>
<dbReference type="Proteomes" id="UP001320460">
    <property type="component" value="Chromosome"/>
</dbReference>
<evidence type="ECO:0000313" key="2">
    <source>
        <dbReference type="Proteomes" id="UP001320460"/>
    </source>
</evidence>
<evidence type="ECO:0008006" key="3">
    <source>
        <dbReference type="Google" id="ProtNLM"/>
    </source>
</evidence>
<accession>A0ABM7VUN2</accession>
<reference evidence="1 2" key="1">
    <citation type="submission" date="2021-12" db="EMBL/GenBank/DDBJ databases">
        <title>Complete genome sequence of Phytobacter diazotrophicus TA9734.</title>
        <authorList>
            <person name="Kubota H."/>
            <person name="Nakayama Y."/>
            <person name="Ariyoshi T."/>
        </authorList>
    </citation>
    <scope>NUCLEOTIDE SEQUENCE [LARGE SCALE GENOMIC DNA]</scope>
    <source>
        <strain evidence="1 2">TA9734</strain>
    </source>
</reference>
<organism evidence="1 2">
    <name type="scientific">Phytobacter diazotrophicus</name>
    <dbReference type="NCBI Taxonomy" id="395631"/>
    <lineage>
        <taxon>Bacteria</taxon>
        <taxon>Pseudomonadati</taxon>
        <taxon>Pseudomonadota</taxon>
        <taxon>Gammaproteobacteria</taxon>
        <taxon>Enterobacterales</taxon>
        <taxon>Enterobacteriaceae</taxon>
        <taxon>Phytobacter</taxon>
    </lineage>
</organism>
<evidence type="ECO:0000313" key="1">
    <source>
        <dbReference type="EMBL" id="BDD50850.1"/>
    </source>
</evidence>
<dbReference type="EMBL" id="AP025334">
    <property type="protein sequence ID" value="BDD50850.1"/>
    <property type="molecule type" value="Genomic_DNA"/>
</dbReference>
<proteinExistence type="predicted"/>
<dbReference type="RefSeq" id="WP_125124464.1">
    <property type="nucleotide sequence ID" value="NZ_AP025334.1"/>
</dbReference>
<gene>
    <name evidence="1" type="ORF">PDTA9734_23370</name>
</gene>